<dbReference type="Proteomes" id="UP001472677">
    <property type="component" value="Unassembled WGS sequence"/>
</dbReference>
<proteinExistence type="predicted"/>
<gene>
    <name evidence="2" type="ORF">V6N12_065187</name>
    <name evidence="3" type="ORF">V6N12_065190</name>
</gene>
<evidence type="ECO:0000313" key="4">
    <source>
        <dbReference type="Proteomes" id="UP001472677"/>
    </source>
</evidence>
<protein>
    <submittedName>
        <fullName evidence="3">Uncharacterized protein</fullName>
    </submittedName>
</protein>
<comment type="caution">
    <text evidence="3">The sequence shown here is derived from an EMBL/GenBank/DDBJ whole genome shotgun (WGS) entry which is preliminary data.</text>
</comment>
<organism evidence="3 4">
    <name type="scientific">Hibiscus sabdariffa</name>
    <name type="common">roselle</name>
    <dbReference type="NCBI Taxonomy" id="183260"/>
    <lineage>
        <taxon>Eukaryota</taxon>
        <taxon>Viridiplantae</taxon>
        <taxon>Streptophyta</taxon>
        <taxon>Embryophyta</taxon>
        <taxon>Tracheophyta</taxon>
        <taxon>Spermatophyta</taxon>
        <taxon>Magnoliopsida</taxon>
        <taxon>eudicotyledons</taxon>
        <taxon>Gunneridae</taxon>
        <taxon>Pentapetalae</taxon>
        <taxon>rosids</taxon>
        <taxon>malvids</taxon>
        <taxon>Malvales</taxon>
        <taxon>Malvaceae</taxon>
        <taxon>Malvoideae</taxon>
        <taxon>Hibiscus</taxon>
    </lineage>
</organism>
<feature type="compositionally biased region" description="Basic and acidic residues" evidence="1">
    <location>
        <begin position="59"/>
        <end position="68"/>
    </location>
</feature>
<evidence type="ECO:0000313" key="2">
    <source>
        <dbReference type="EMBL" id="KAK8596707.1"/>
    </source>
</evidence>
<dbReference type="EMBL" id="JBBPBM010000002">
    <property type="protein sequence ID" value="KAK8596707.1"/>
    <property type="molecule type" value="Genomic_DNA"/>
</dbReference>
<name>A0ABR2G814_9ROSI</name>
<reference evidence="3 4" key="1">
    <citation type="journal article" date="2024" name="G3 (Bethesda)">
        <title>Genome assembly of Hibiscus sabdariffa L. provides insights into metabolisms of medicinal natural products.</title>
        <authorList>
            <person name="Kim T."/>
        </authorList>
    </citation>
    <scope>NUCLEOTIDE SEQUENCE [LARGE SCALE GENOMIC DNA]</scope>
    <source>
        <strain evidence="3">TK-2024</strain>
        <tissue evidence="3">Old leaves</tissue>
    </source>
</reference>
<accession>A0ABR2G814</accession>
<feature type="compositionally biased region" description="Polar residues" evidence="1">
    <location>
        <begin position="83"/>
        <end position="108"/>
    </location>
</feature>
<keyword evidence="4" id="KW-1185">Reference proteome</keyword>
<sequence length="177" mass="19918">MGKGRSLGECDLVGVNFEKNVEGPVETAEKNANENLLNISNKSNTNWAELLFKNQSARNENESEKVDWEVGTDSLGRKEPNPENLNPKSPKTLGSNPNQSFSKNQIPSYTKGVENPQSVGGRVLKEGHGAEKVVDWVSSTESEENFRNAERVFFPEWESKRERKKRYGSMTQLQDKT</sequence>
<feature type="region of interest" description="Disordered" evidence="1">
    <location>
        <begin position="55"/>
        <end position="127"/>
    </location>
</feature>
<evidence type="ECO:0000313" key="3">
    <source>
        <dbReference type="EMBL" id="KAK8596710.1"/>
    </source>
</evidence>
<dbReference type="EMBL" id="JBBPBM010000002">
    <property type="protein sequence ID" value="KAK8596710.1"/>
    <property type="molecule type" value="Genomic_DNA"/>
</dbReference>
<evidence type="ECO:0000256" key="1">
    <source>
        <dbReference type="SAM" id="MobiDB-lite"/>
    </source>
</evidence>